<dbReference type="Gene3D" id="3.90.226.10">
    <property type="entry name" value="2-enoyl-CoA Hydratase, Chain A, domain 1"/>
    <property type="match status" value="1"/>
</dbReference>
<keyword evidence="1" id="KW-0645">Protease</keyword>
<accession>A0A4R3MNS5</accession>
<reference evidence="1 2" key="1">
    <citation type="submission" date="2019-03" db="EMBL/GenBank/DDBJ databases">
        <title>Genomic Encyclopedia of Type Strains, Phase IV (KMG-IV): sequencing the most valuable type-strain genomes for metagenomic binning, comparative biology and taxonomic classification.</title>
        <authorList>
            <person name="Goeker M."/>
        </authorList>
    </citation>
    <scope>NUCLEOTIDE SEQUENCE [LARGE SCALE GENOMIC DNA]</scope>
    <source>
        <strain evidence="1 2">DSM 24629</strain>
    </source>
</reference>
<dbReference type="OrthoDB" id="1705851at2"/>
<dbReference type="AlphaFoldDB" id="A0A4R3MNS5"/>
<evidence type="ECO:0000313" key="2">
    <source>
        <dbReference type="Proteomes" id="UP000294902"/>
    </source>
</evidence>
<dbReference type="SUPFAM" id="SSF52096">
    <property type="entry name" value="ClpP/crotonase"/>
    <property type="match status" value="1"/>
</dbReference>
<keyword evidence="2" id="KW-1185">Reference proteome</keyword>
<dbReference type="GO" id="GO:0008233">
    <property type="term" value="F:peptidase activity"/>
    <property type="evidence" value="ECO:0007669"/>
    <property type="project" value="UniProtKB-KW"/>
</dbReference>
<proteinExistence type="predicted"/>
<dbReference type="Proteomes" id="UP000294902">
    <property type="component" value="Unassembled WGS sequence"/>
</dbReference>
<gene>
    <name evidence="1" type="ORF">EDC18_104190</name>
</gene>
<dbReference type="EMBL" id="SMAL01000004">
    <property type="protein sequence ID" value="TCT15040.1"/>
    <property type="molecule type" value="Genomic_DNA"/>
</dbReference>
<organism evidence="1 2">
    <name type="scientific">Natranaerovirga pectinivora</name>
    <dbReference type="NCBI Taxonomy" id="682400"/>
    <lineage>
        <taxon>Bacteria</taxon>
        <taxon>Bacillati</taxon>
        <taxon>Bacillota</taxon>
        <taxon>Clostridia</taxon>
        <taxon>Lachnospirales</taxon>
        <taxon>Natranaerovirgaceae</taxon>
        <taxon>Natranaerovirga</taxon>
    </lineage>
</organism>
<comment type="caution">
    <text evidence="1">The sequence shown here is derived from an EMBL/GenBank/DDBJ whole genome shotgun (WGS) entry which is preliminary data.</text>
</comment>
<name>A0A4R3MNS5_9FIRM</name>
<evidence type="ECO:0000313" key="1">
    <source>
        <dbReference type="EMBL" id="TCT15040.1"/>
    </source>
</evidence>
<protein>
    <submittedName>
        <fullName evidence="1">ATP-dependent Clp protease proteolytic subunit ClpP</fullName>
    </submittedName>
</protein>
<keyword evidence="1" id="KW-0378">Hydrolase</keyword>
<dbReference type="RefSeq" id="WP_132251965.1">
    <property type="nucleotide sequence ID" value="NZ_SMAL01000004.1"/>
</dbReference>
<dbReference type="Pfam" id="PF00574">
    <property type="entry name" value="CLP_protease"/>
    <property type="match status" value="1"/>
</dbReference>
<dbReference type="GO" id="GO:0006508">
    <property type="term" value="P:proteolysis"/>
    <property type="evidence" value="ECO:0007669"/>
    <property type="project" value="UniProtKB-KW"/>
</dbReference>
<dbReference type="InterPro" id="IPR029045">
    <property type="entry name" value="ClpP/crotonase-like_dom_sf"/>
</dbReference>
<dbReference type="InterPro" id="IPR023562">
    <property type="entry name" value="ClpP/TepA"/>
</dbReference>
<sequence length="264" mass="28861">MKNQQSKDEIQSEQIKEFGQVTLENQVKQSKIHLLTIVGQIEGHMTLPQQNKTTKYEHVLPQLASIEDNEEIEGLLILLNTVGGDVEAGLAISEMIASLSKPTVSLVLGGSHSIGVPLAVSADYCFIVPSATMIIHPVRMSGTVIGISQTFEYFEKMQERILEFITRNSSISKDRLKHLMLDTGQLAKDVGSILVGKEAVGEGLINEIGGINEAIAKLYEFIEVKKNTNEQNPINNIAPETINPAINPSINPAIQPTPNQNPMN</sequence>